<organism evidence="2 3">
    <name type="scientific">Thalassolituus maritimus</name>
    <dbReference type="NCBI Taxonomy" id="484498"/>
    <lineage>
        <taxon>Bacteria</taxon>
        <taxon>Pseudomonadati</taxon>
        <taxon>Pseudomonadota</taxon>
        <taxon>Gammaproteobacteria</taxon>
        <taxon>Oceanospirillales</taxon>
        <taxon>Oceanospirillaceae</taxon>
        <taxon>Thalassolituus</taxon>
    </lineage>
</organism>
<proteinExistence type="predicted"/>
<dbReference type="EMBL" id="BAABWH010000001">
    <property type="protein sequence ID" value="GAA6144320.1"/>
    <property type="molecule type" value="Genomic_DNA"/>
</dbReference>
<feature type="region of interest" description="Disordered" evidence="1">
    <location>
        <begin position="27"/>
        <end position="57"/>
    </location>
</feature>
<dbReference type="Proteomes" id="UP001481413">
    <property type="component" value="Unassembled WGS sequence"/>
</dbReference>
<keyword evidence="3" id="KW-1185">Reference proteome</keyword>
<evidence type="ECO:0000313" key="2">
    <source>
        <dbReference type="EMBL" id="GAA6144320.1"/>
    </source>
</evidence>
<comment type="caution">
    <text evidence="2">The sequence shown here is derived from an EMBL/GenBank/DDBJ whole genome shotgun (WGS) entry which is preliminary data.</text>
</comment>
<gene>
    <name evidence="2" type="ORF">NBRC116585_04370</name>
</gene>
<evidence type="ECO:0000256" key="1">
    <source>
        <dbReference type="SAM" id="MobiDB-lite"/>
    </source>
</evidence>
<evidence type="ECO:0000313" key="3">
    <source>
        <dbReference type="Proteomes" id="UP001481413"/>
    </source>
</evidence>
<reference evidence="2 3" key="1">
    <citation type="submission" date="2024-04" db="EMBL/GenBank/DDBJ databases">
        <title>Draft genome sequence of Thalassolituus maritimus NBRC 116585.</title>
        <authorList>
            <person name="Miyakawa T."/>
            <person name="Kusuya Y."/>
            <person name="Miura T."/>
        </authorList>
    </citation>
    <scope>NUCLEOTIDE SEQUENCE [LARGE SCALE GENOMIC DNA]</scope>
    <source>
        <strain evidence="2 3">5NW40-0001</strain>
    </source>
</reference>
<sequence>MNIMRKKLPTNRPINYESQETIFIVGTADDQRSSGNAGIGGRSADRTGKVRRHGGRL</sequence>
<protein>
    <submittedName>
        <fullName evidence="2">Uncharacterized protein</fullName>
    </submittedName>
</protein>
<name>A0ABP9ZW09_9GAMM</name>
<accession>A0ABP9ZW09</accession>